<dbReference type="GO" id="GO:0004325">
    <property type="term" value="F:ferrochelatase activity"/>
    <property type="evidence" value="ECO:0007669"/>
    <property type="project" value="UniProtKB-UniRule"/>
</dbReference>
<keyword evidence="3 7" id="KW-0350">Heme biosynthesis</keyword>
<evidence type="ECO:0000256" key="3">
    <source>
        <dbReference type="ARBA" id="ARBA00023133"/>
    </source>
</evidence>
<dbReference type="Proteomes" id="UP000594637">
    <property type="component" value="Chromosome"/>
</dbReference>
<keyword evidence="5 7" id="KW-0627">Porphyrin biosynthesis</keyword>
<dbReference type="InterPro" id="IPR033659">
    <property type="entry name" value="Ferrochelatase_N"/>
</dbReference>
<dbReference type="HAMAP" id="MF_00323">
    <property type="entry name" value="Ferrochelatase"/>
    <property type="match status" value="1"/>
</dbReference>
<dbReference type="PROSITE" id="PS00534">
    <property type="entry name" value="FERROCHELATASE"/>
    <property type="match status" value="1"/>
</dbReference>
<dbReference type="UniPathway" id="UPA00252"/>
<keyword evidence="10" id="KW-1185">Reference proteome</keyword>
<proteinExistence type="inferred from homology"/>
<dbReference type="SUPFAM" id="SSF53800">
    <property type="entry name" value="Chelatase"/>
    <property type="match status" value="1"/>
</dbReference>
<dbReference type="InterPro" id="IPR033644">
    <property type="entry name" value="Ferrochelatase_C"/>
</dbReference>
<comment type="catalytic activity">
    <reaction evidence="6">
        <text>Fe-coproporphyrin III + 2 H(+) = coproporphyrin III + Fe(2+)</text>
        <dbReference type="Rhea" id="RHEA:49572"/>
        <dbReference type="ChEBI" id="CHEBI:15378"/>
        <dbReference type="ChEBI" id="CHEBI:29033"/>
        <dbReference type="ChEBI" id="CHEBI:68438"/>
        <dbReference type="ChEBI" id="CHEBI:131725"/>
        <dbReference type="EC" id="4.99.1.9"/>
    </reaction>
    <physiologicalReaction direction="right-to-left" evidence="6">
        <dbReference type="Rhea" id="RHEA:49574"/>
    </physiologicalReaction>
</comment>
<evidence type="ECO:0000256" key="8">
    <source>
        <dbReference type="RuleBase" id="RU000607"/>
    </source>
</evidence>
<comment type="pathway">
    <text evidence="1 7 8">Porphyrin-containing compound metabolism; protoheme biosynthesis.</text>
</comment>
<dbReference type="GO" id="GO:0005737">
    <property type="term" value="C:cytoplasm"/>
    <property type="evidence" value="ECO:0007669"/>
    <property type="project" value="UniProtKB-SubCell"/>
</dbReference>
<feature type="binding site" evidence="7">
    <location>
        <position position="303"/>
    </location>
    <ligand>
        <name>Fe(2+)</name>
        <dbReference type="ChEBI" id="CHEBI:29033"/>
    </ligand>
</feature>
<dbReference type="EC" id="4.99.1.9" evidence="7"/>
<organism evidence="9 10">
    <name type="scientific">Actinomyces respiraculi</name>
    <dbReference type="NCBI Taxonomy" id="2744574"/>
    <lineage>
        <taxon>Bacteria</taxon>
        <taxon>Bacillati</taxon>
        <taxon>Actinomycetota</taxon>
        <taxon>Actinomycetes</taxon>
        <taxon>Actinomycetales</taxon>
        <taxon>Actinomycetaceae</taxon>
        <taxon>Actinomyces</taxon>
    </lineage>
</organism>
<comment type="similarity">
    <text evidence="7 8">Belongs to the ferrochelatase family.</text>
</comment>
<keyword evidence="7 8" id="KW-0963">Cytoplasm</keyword>
<comment type="function">
    <text evidence="7 8">Involved in coproporphyrin-dependent heme b biosynthesis. Catalyzes the insertion of ferrous iron into coproporphyrin III to form Fe-coproporphyrin III.</text>
</comment>
<evidence type="ECO:0000313" key="10">
    <source>
        <dbReference type="Proteomes" id="UP000594637"/>
    </source>
</evidence>
<accession>A0A7T0LK22</accession>
<evidence type="ECO:0000256" key="7">
    <source>
        <dbReference type="HAMAP-Rule" id="MF_00323"/>
    </source>
</evidence>
<name>A0A7T0LK22_9ACTO</name>
<sequence>MAPDADARPLDPRPALVIANLGTPATPTAKDVRPYLREFLSDRRVVEMHPLLWRPILETMVLIRRPADSAAKYRTVWREGMEHTRSGSPLMHYTERQVALVQEALGDDVVVRVAMRYGDPGVQDVMRELMDSGHRRIALLPAYPQYSASSQAPVIDEAMRFMLASRNQPELRTVRSFPVNETYIEALAAPIEAHWAEHGRPDPSRGEHLLCSFHSIPAAMHAAGDPYRSECEATVAALAERLGVTVSQDNGDDGALVLTTFQSVFGRSEWIGPATIDTVEALGRAGCPRLDVICPGFMSDCLETLEEIDQLNRETFTEAGGGTFTYLRWGNDSEGCAQTLIEQARGLLAGWL</sequence>
<dbReference type="CDD" id="cd00419">
    <property type="entry name" value="Ferrochelatase_C"/>
    <property type="match status" value="1"/>
</dbReference>
<evidence type="ECO:0000256" key="5">
    <source>
        <dbReference type="ARBA" id="ARBA00023244"/>
    </source>
</evidence>
<dbReference type="NCBIfam" id="TIGR00109">
    <property type="entry name" value="hemH"/>
    <property type="match status" value="1"/>
</dbReference>
<dbReference type="EMBL" id="CP063989">
    <property type="protein sequence ID" value="QPL04608.1"/>
    <property type="molecule type" value="Genomic_DNA"/>
</dbReference>
<evidence type="ECO:0000256" key="4">
    <source>
        <dbReference type="ARBA" id="ARBA00023239"/>
    </source>
</evidence>
<dbReference type="InterPro" id="IPR019772">
    <property type="entry name" value="Ferrochelatase_AS"/>
</dbReference>
<feature type="binding site" evidence="7">
    <location>
        <position position="214"/>
    </location>
    <ligand>
        <name>Fe(2+)</name>
        <dbReference type="ChEBI" id="CHEBI:29033"/>
    </ligand>
</feature>
<comment type="subcellular location">
    <subcellularLocation>
        <location evidence="7 8">Cytoplasm</location>
    </subcellularLocation>
</comment>
<keyword evidence="7" id="KW-0479">Metal-binding</keyword>
<evidence type="ECO:0000256" key="6">
    <source>
        <dbReference type="ARBA" id="ARBA00024536"/>
    </source>
</evidence>
<dbReference type="GO" id="GO:0006783">
    <property type="term" value="P:heme biosynthetic process"/>
    <property type="evidence" value="ECO:0007669"/>
    <property type="project" value="UniProtKB-UniRule"/>
</dbReference>
<comment type="caution">
    <text evidence="7">Lacks conserved residue(s) required for the propagation of feature annotation.</text>
</comment>
<dbReference type="InterPro" id="IPR001015">
    <property type="entry name" value="Ferrochelatase"/>
</dbReference>
<evidence type="ECO:0000256" key="2">
    <source>
        <dbReference type="ARBA" id="ARBA00023004"/>
    </source>
</evidence>
<reference evidence="9 10" key="1">
    <citation type="submission" date="2020-11" db="EMBL/GenBank/DDBJ databases">
        <title>Actinomyces sp. ZJ750.</title>
        <authorList>
            <person name="Zhou J."/>
        </authorList>
    </citation>
    <scope>NUCLEOTIDE SEQUENCE [LARGE SCALE GENOMIC DNA]</scope>
    <source>
        <strain evidence="9 10">ZJ750</strain>
    </source>
</reference>
<dbReference type="AlphaFoldDB" id="A0A7T0LK22"/>
<keyword evidence="2 7" id="KW-0408">Iron</keyword>
<evidence type="ECO:0000256" key="1">
    <source>
        <dbReference type="ARBA" id="ARBA00004744"/>
    </source>
</evidence>
<evidence type="ECO:0000313" key="9">
    <source>
        <dbReference type="EMBL" id="QPL04608.1"/>
    </source>
</evidence>
<dbReference type="RefSeq" id="WP_166854803.1">
    <property type="nucleotide sequence ID" value="NZ_CP063989.1"/>
</dbReference>
<protein>
    <recommendedName>
        <fullName evidence="7">Coproporphyrin III ferrochelatase</fullName>
        <ecNumber evidence="7">4.99.1.9</ecNumber>
    </recommendedName>
</protein>
<dbReference type="KEGG" id="arep:ID810_07325"/>
<dbReference type="GO" id="GO:0046872">
    <property type="term" value="F:metal ion binding"/>
    <property type="evidence" value="ECO:0007669"/>
    <property type="project" value="UniProtKB-UniRule"/>
</dbReference>
<dbReference type="PANTHER" id="PTHR11108">
    <property type="entry name" value="FERROCHELATASE"/>
    <property type="match status" value="1"/>
</dbReference>
<gene>
    <name evidence="9" type="primary">hemH</name>
    <name evidence="7" type="synonym">cpfC</name>
    <name evidence="9" type="ORF">ID810_07325</name>
</gene>
<dbReference type="CDD" id="cd03411">
    <property type="entry name" value="Ferrochelatase_N"/>
    <property type="match status" value="1"/>
</dbReference>
<dbReference type="PANTHER" id="PTHR11108:SF1">
    <property type="entry name" value="FERROCHELATASE, MITOCHONDRIAL"/>
    <property type="match status" value="1"/>
</dbReference>
<dbReference type="Pfam" id="PF00762">
    <property type="entry name" value="Ferrochelatase"/>
    <property type="match status" value="1"/>
</dbReference>
<keyword evidence="4 7" id="KW-0456">Lyase</keyword>
<dbReference type="Gene3D" id="3.40.50.1400">
    <property type="match status" value="2"/>
</dbReference>